<dbReference type="Proteomes" id="UP000275078">
    <property type="component" value="Unassembled WGS sequence"/>
</dbReference>
<protein>
    <submittedName>
        <fullName evidence="1">Uncharacterized protein</fullName>
    </submittedName>
</protein>
<reference evidence="1 2" key="1">
    <citation type="journal article" date="2018" name="Nat. Ecol. Evol.">
        <title>Pezizomycetes genomes reveal the molecular basis of ectomycorrhizal truffle lifestyle.</title>
        <authorList>
            <person name="Murat C."/>
            <person name="Payen T."/>
            <person name="Noel B."/>
            <person name="Kuo A."/>
            <person name="Morin E."/>
            <person name="Chen J."/>
            <person name="Kohler A."/>
            <person name="Krizsan K."/>
            <person name="Balestrini R."/>
            <person name="Da Silva C."/>
            <person name="Montanini B."/>
            <person name="Hainaut M."/>
            <person name="Levati E."/>
            <person name="Barry K.W."/>
            <person name="Belfiori B."/>
            <person name="Cichocki N."/>
            <person name="Clum A."/>
            <person name="Dockter R.B."/>
            <person name="Fauchery L."/>
            <person name="Guy J."/>
            <person name="Iotti M."/>
            <person name="Le Tacon F."/>
            <person name="Lindquist E.A."/>
            <person name="Lipzen A."/>
            <person name="Malagnac F."/>
            <person name="Mello A."/>
            <person name="Molinier V."/>
            <person name="Miyauchi S."/>
            <person name="Poulain J."/>
            <person name="Riccioni C."/>
            <person name="Rubini A."/>
            <person name="Sitrit Y."/>
            <person name="Splivallo R."/>
            <person name="Traeger S."/>
            <person name="Wang M."/>
            <person name="Zifcakova L."/>
            <person name="Wipf D."/>
            <person name="Zambonelli A."/>
            <person name="Paolocci F."/>
            <person name="Nowrousian M."/>
            <person name="Ottonello S."/>
            <person name="Baldrian P."/>
            <person name="Spatafora J.W."/>
            <person name="Henrissat B."/>
            <person name="Nagy L.G."/>
            <person name="Aury J.M."/>
            <person name="Wincker P."/>
            <person name="Grigoriev I.V."/>
            <person name="Bonfante P."/>
            <person name="Martin F.M."/>
        </authorList>
    </citation>
    <scope>NUCLEOTIDE SEQUENCE [LARGE SCALE GENOMIC DNA]</scope>
    <source>
        <strain evidence="1 2">RN42</strain>
    </source>
</reference>
<sequence>MQLLSNEKMSIWHRPHSVYHTRLPPHSFNSSGPMVVGSDRCEGLISILRLCSNCIIRRPRRWHFIPEDRVVRCLHPDCTAWLHEHCYNGLQKSGWPGMICQCQSDGHVYSFSNWNDEVPTNPVRGRAWLNKELLDFWDSLFIFPFVDTHFRERMIGGIYP</sequence>
<keyword evidence="2" id="KW-1185">Reference proteome</keyword>
<dbReference type="EMBL" id="ML119675">
    <property type="protein sequence ID" value="RPA81909.1"/>
    <property type="molecule type" value="Genomic_DNA"/>
</dbReference>
<gene>
    <name evidence="1" type="ORF">BJ508DRAFT_102149</name>
</gene>
<evidence type="ECO:0000313" key="1">
    <source>
        <dbReference type="EMBL" id="RPA81909.1"/>
    </source>
</evidence>
<proteinExistence type="predicted"/>
<organism evidence="1 2">
    <name type="scientific">Ascobolus immersus RN42</name>
    <dbReference type="NCBI Taxonomy" id="1160509"/>
    <lineage>
        <taxon>Eukaryota</taxon>
        <taxon>Fungi</taxon>
        <taxon>Dikarya</taxon>
        <taxon>Ascomycota</taxon>
        <taxon>Pezizomycotina</taxon>
        <taxon>Pezizomycetes</taxon>
        <taxon>Pezizales</taxon>
        <taxon>Ascobolaceae</taxon>
        <taxon>Ascobolus</taxon>
    </lineage>
</organism>
<dbReference type="AlphaFoldDB" id="A0A3N4I753"/>
<name>A0A3N4I753_ASCIM</name>
<accession>A0A3N4I753</accession>
<evidence type="ECO:0000313" key="2">
    <source>
        <dbReference type="Proteomes" id="UP000275078"/>
    </source>
</evidence>